<evidence type="ECO:0000313" key="4">
    <source>
        <dbReference type="Proteomes" id="UP001519332"/>
    </source>
</evidence>
<evidence type="ECO:0000259" key="2">
    <source>
        <dbReference type="Pfam" id="PF01425"/>
    </source>
</evidence>
<protein>
    <submittedName>
        <fullName evidence="3">Asp-tRNA(Asn)/Glu-tRNA(Gln) amidotransferase A subunit family amidase</fullName>
    </submittedName>
</protein>
<dbReference type="PANTHER" id="PTHR11895:SF7">
    <property type="entry name" value="GLUTAMYL-TRNA(GLN) AMIDOTRANSFERASE SUBUNIT A, MITOCHONDRIAL"/>
    <property type="match status" value="1"/>
</dbReference>
<dbReference type="PANTHER" id="PTHR11895">
    <property type="entry name" value="TRANSAMIDASE"/>
    <property type="match status" value="1"/>
</dbReference>
<evidence type="ECO:0000313" key="3">
    <source>
        <dbReference type="EMBL" id="MBP2326453.1"/>
    </source>
</evidence>
<dbReference type="InterPro" id="IPR000120">
    <property type="entry name" value="Amidase"/>
</dbReference>
<dbReference type="PROSITE" id="PS00571">
    <property type="entry name" value="AMIDASES"/>
    <property type="match status" value="1"/>
</dbReference>
<dbReference type="EMBL" id="JAGINW010000001">
    <property type="protein sequence ID" value="MBP2326453.1"/>
    <property type="molecule type" value="Genomic_DNA"/>
</dbReference>
<dbReference type="InterPro" id="IPR023631">
    <property type="entry name" value="Amidase_dom"/>
</dbReference>
<proteinExistence type="inferred from homology"/>
<reference evidence="3 4" key="1">
    <citation type="submission" date="2021-03" db="EMBL/GenBank/DDBJ databases">
        <title>Sequencing the genomes of 1000 actinobacteria strains.</title>
        <authorList>
            <person name="Klenk H.-P."/>
        </authorList>
    </citation>
    <scope>NUCLEOTIDE SEQUENCE [LARGE SCALE GENOMIC DNA]</scope>
    <source>
        <strain evidence="3 4">DSM 46670</strain>
    </source>
</reference>
<comment type="similarity">
    <text evidence="1">Belongs to the amidase family.</text>
</comment>
<dbReference type="Pfam" id="PF01425">
    <property type="entry name" value="Amidase"/>
    <property type="match status" value="1"/>
</dbReference>
<name>A0ABS4TRB8_9PSEU</name>
<keyword evidence="4" id="KW-1185">Reference proteome</keyword>
<dbReference type="Proteomes" id="UP001519332">
    <property type="component" value="Unassembled WGS sequence"/>
</dbReference>
<organism evidence="3 4">
    <name type="scientific">Kibdelosporangium banguiense</name>
    <dbReference type="NCBI Taxonomy" id="1365924"/>
    <lineage>
        <taxon>Bacteria</taxon>
        <taxon>Bacillati</taxon>
        <taxon>Actinomycetota</taxon>
        <taxon>Actinomycetes</taxon>
        <taxon>Pseudonocardiales</taxon>
        <taxon>Pseudonocardiaceae</taxon>
        <taxon>Kibdelosporangium</taxon>
    </lineage>
</organism>
<dbReference type="InterPro" id="IPR036928">
    <property type="entry name" value="AS_sf"/>
</dbReference>
<dbReference type="Gene3D" id="3.90.1300.10">
    <property type="entry name" value="Amidase signature (AS) domain"/>
    <property type="match status" value="1"/>
</dbReference>
<dbReference type="SUPFAM" id="SSF75304">
    <property type="entry name" value="Amidase signature (AS) enzymes"/>
    <property type="match status" value="1"/>
</dbReference>
<feature type="domain" description="Amidase" evidence="2">
    <location>
        <begin position="26"/>
        <end position="452"/>
    </location>
</feature>
<accession>A0ABS4TRB8</accession>
<dbReference type="InterPro" id="IPR020556">
    <property type="entry name" value="Amidase_CS"/>
</dbReference>
<sequence length="473" mass="50059">MADELIWMSAHELRDGIRRKEVSPVEAVEAVLNRLEEVNPAINAFVTVTADAARAQAKQAEAAALRGDDLPPLHGVPITIKDLADTAGVRTTYGCVAHAEYVPDTDAISWARLKAAGAILIGKTTTPEFGMLGVTDSHLTGATGTPWDPTRTSGGSSGGAAAAVAAGIAPLALGSDGGGSIRVPASCCGVVGVKPSLGRIPTRHNVDGDSTDGPLTRRVVDAALMLDVLVGPHDEDRFSLPATGENYTEAAIRGVDLGGLRFAYSVGLDQGPIDPETRRVVDAAMRDLAGNGGAGVDTVTMDLPDAIDYFLHYWSGGIQESMADAFPEGTEPWPSIVEFLQWGRKVSAADVSRAFRETRTQIYDGFLRILREYDFVVCATTPTPPFPHSNGKGGLDIVDGQQVRHPDLFFHRLTEPPTHAGLPVISVPCGFTQDGLPVGLQIIGRPHADAQLIAAAAAFEQFAPWSHHRPLDH</sequence>
<comment type="caution">
    <text evidence="3">The sequence shown here is derived from an EMBL/GenBank/DDBJ whole genome shotgun (WGS) entry which is preliminary data.</text>
</comment>
<evidence type="ECO:0000256" key="1">
    <source>
        <dbReference type="ARBA" id="ARBA00009199"/>
    </source>
</evidence>
<gene>
    <name evidence="3" type="ORF">JOF56_006838</name>
</gene>
<dbReference type="RefSeq" id="WP_209643516.1">
    <property type="nucleotide sequence ID" value="NZ_JAGINW010000001.1"/>
</dbReference>